<feature type="domain" description="SLC26A/SulP transporter" evidence="7">
    <location>
        <begin position="9"/>
        <end position="93"/>
    </location>
</feature>
<gene>
    <name evidence="8" type="ORF">DYB31_006068</name>
</gene>
<dbReference type="Gene3D" id="3.40.630.30">
    <property type="match status" value="1"/>
</dbReference>
<dbReference type="Pfam" id="PF00916">
    <property type="entry name" value="Sulfate_transp"/>
    <property type="match status" value="1"/>
</dbReference>
<protein>
    <submittedName>
        <fullName evidence="8">Uncharacterized protein</fullName>
    </submittedName>
</protein>
<evidence type="ECO:0000256" key="1">
    <source>
        <dbReference type="ARBA" id="ARBA00004141"/>
    </source>
</evidence>
<dbReference type="VEuPathDB" id="FungiDB:H257_07208"/>
<feature type="transmembrane region" description="Helical" evidence="5">
    <location>
        <begin position="107"/>
        <end position="129"/>
    </location>
</feature>
<dbReference type="InterPro" id="IPR011547">
    <property type="entry name" value="SLC26A/SulP_dom"/>
</dbReference>
<dbReference type="GO" id="GO:0016747">
    <property type="term" value="F:acyltransferase activity, transferring groups other than amino-acyl groups"/>
    <property type="evidence" value="ECO:0007669"/>
    <property type="project" value="InterPro"/>
</dbReference>
<dbReference type="SUPFAM" id="SSF55729">
    <property type="entry name" value="Acyl-CoA N-acyltransferases (Nat)"/>
    <property type="match status" value="2"/>
</dbReference>
<feature type="transmembrane region" description="Helical" evidence="5">
    <location>
        <begin position="75"/>
        <end position="95"/>
    </location>
</feature>
<dbReference type="PANTHER" id="PTHR43310:SF2">
    <property type="entry name" value="SLC26A_SULP TRANSPORTER DOMAIN-CONTAINING PROTEIN"/>
    <property type="match status" value="1"/>
</dbReference>
<evidence type="ECO:0000259" key="7">
    <source>
        <dbReference type="Pfam" id="PF00916"/>
    </source>
</evidence>
<dbReference type="InterPro" id="IPR016181">
    <property type="entry name" value="Acyl_CoA_acyltransferase"/>
</dbReference>
<dbReference type="Proteomes" id="UP000266196">
    <property type="component" value="Unassembled WGS sequence"/>
</dbReference>
<dbReference type="PANTHER" id="PTHR43310">
    <property type="entry name" value="SULFATE TRANSPORTER YBAR-RELATED"/>
    <property type="match status" value="1"/>
</dbReference>
<keyword evidence="3 5" id="KW-1133">Transmembrane helix</keyword>
<evidence type="ECO:0000256" key="3">
    <source>
        <dbReference type="ARBA" id="ARBA00022989"/>
    </source>
</evidence>
<dbReference type="Pfam" id="PF00583">
    <property type="entry name" value="Acetyltransf_1"/>
    <property type="match status" value="1"/>
</dbReference>
<dbReference type="VEuPathDB" id="FungiDB:H257_07209"/>
<feature type="transmembrane region" description="Helical" evidence="5">
    <location>
        <begin position="9"/>
        <end position="30"/>
    </location>
</feature>
<comment type="caution">
    <text evidence="8">The sequence shown here is derived from an EMBL/GenBank/DDBJ whole genome shotgun (WGS) entry which is preliminary data.</text>
</comment>
<evidence type="ECO:0000256" key="2">
    <source>
        <dbReference type="ARBA" id="ARBA00022692"/>
    </source>
</evidence>
<name>A0A397EYX3_APHAT</name>
<keyword evidence="4 5" id="KW-0472">Membrane</keyword>
<evidence type="ECO:0000256" key="4">
    <source>
        <dbReference type="ARBA" id="ARBA00023136"/>
    </source>
</evidence>
<proteinExistence type="predicted"/>
<dbReference type="GO" id="GO:0016020">
    <property type="term" value="C:membrane"/>
    <property type="evidence" value="ECO:0007669"/>
    <property type="project" value="UniProtKB-SubCell"/>
</dbReference>
<sequence length="259" mass="29196">MLDQLPSWIAMYFVVAFSSSLDVAAIEMALHKPLDHNAELQTIGWSNVISGLTGGFTGSYIFSSTIFSMKSGVDSRLTGVLVFALELVLVTFIAIDLTMEWMVHYANLWFTFVIVDVWNLEVGIVLGTIDARQASASFRDKHDFHLRTLLPLLLLVPMTSTRKFRCDDLFRFNNVNLDVLTETAEGKGENWHGHVTAVTVAPEFRRLGLAKNLMDYLENVSVELYVYLRVSIFVALPRDKDKKSIIPLPYPVMPDSLMD</sequence>
<comment type="subcellular location">
    <subcellularLocation>
        <location evidence="1">Membrane</location>
        <topology evidence="1">Multi-pass membrane protein</topology>
    </subcellularLocation>
</comment>
<dbReference type="InterPro" id="IPR000182">
    <property type="entry name" value="GNAT_dom"/>
</dbReference>
<feature type="domain" description="N-acetyltransferase" evidence="6">
    <location>
        <begin position="189"/>
        <end position="224"/>
    </location>
</feature>
<keyword evidence="2 5" id="KW-0812">Transmembrane</keyword>
<evidence type="ECO:0000313" key="9">
    <source>
        <dbReference type="Proteomes" id="UP000266196"/>
    </source>
</evidence>
<dbReference type="InterPro" id="IPR052706">
    <property type="entry name" value="Membrane-Transporter-like"/>
</dbReference>
<evidence type="ECO:0000313" key="8">
    <source>
        <dbReference type="EMBL" id="RHZ09444.1"/>
    </source>
</evidence>
<dbReference type="EMBL" id="QUTE01011548">
    <property type="protein sequence ID" value="RHZ09444.1"/>
    <property type="molecule type" value="Genomic_DNA"/>
</dbReference>
<dbReference type="AlphaFoldDB" id="A0A397EYX3"/>
<evidence type="ECO:0000256" key="5">
    <source>
        <dbReference type="SAM" id="Phobius"/>
    </source>
</evidence>
<evidence type="ECO:0000259" key="6">
    <source>
        <dbReference type="Pfam" id="PF00583"/>
    </source>
</evidence>
<feature type="transmembrane region" description="Helical" evidence="5">
    <location>
        <begin position="42"/>
        <end position="63"/>
    </location>
</feature>
<dbReference type="CDD" id="cd04301">
    <property type="entry name" value="NAT_SF"/>
    <property type="match status" value="1"/>
</dbReference>
<organism evidence="8 9">
    <name type="scientific">Aphanomyces astaci</name>
    <name type="common">Crayfish plague agent</name>
    <dbReference type="NCBI Taxonomy" id="112090"/>
    <lineage>
        <taxon>Eukaryota</taxon>
        <taxon>Sar</taxon>
        <taxon>Stramenopiles</taxon>
        <taxon>Oomycota</taxon>
        <taxon>Saprolegniomycetes</taxon>
        <taxon>Saprolegniales</taxon>
        <taxon>Verrucalvaceae</taxon>
        <taxon>Aphanomyces</taxon>
    </lineage>
</organism>
<accession>A0A397EYX3</accession>
<reference evidence="8 9" key="1">
    <citation type="submission" date="2018-08" db="EMBL/GenBank/DDBJ databases">
        <title>Aphanomyces genome sequencing and annotation.</title>
        <authorList>
            <person name="Minardi D."/>
            <person name="Oidtmann B."/>
            <person name="Van Der Giezen M."/>
            <person name="Studholme D.J."/>
        </authorList>
    </citation>
    <scope>NUCLEOTIDE SEQUENCE [LARGE SCALE GENOMIC DNA]</scope>
    <source>
        <strain evidence="8 9">197901</strain>
    </source>
</reference>